<dbReference type="Gene3D" id="3.30.70.1280">
    <property type="entry name" value="SP0830-like domains"/>
    <property type="match status" value="1"/>
</dbReference>
<protein>
    <submittedName>
        <fullName evidence="1">Uncharacterized protein (DUF1697 family)</fullName>
    </submittedName>
</protein>
<dbReference type="Pfam" id="PF08002">
    <property type="entry name" value="DUF1697"/>
    <property type="match status" value="1"/>
</dbReference>
<name>A0A840IBY8_9ACTN</name>
<dbReference type="RefSeq" id="WP_183341467.1">
    <property type="nucleotide sequence ID" value="NZ_JACHNU010000002.1"/>
</dbReference>
<evidence type="ECO:0000313" key="1">
    <source>
        <dbReference type="EMBL" id="MBB4662346.1"/>
    </source>
</evidence>
<proteinExistence type="predicted"/>
<dbReference type="Proteomes" id="UP000585272">
    <property type="component" value="Unassembled WGS sequence"/>
</dbReference>
<dbReference type="PANTHER" id="PTHR36439:SF1">
    <property type="entry name" value="DUF1697 DOMAIN-CONTAINING PROTEIN"/>
    <property type="match status" value="1"/>
</dbReference>
<accession>A0A840IBY8</accession>
<gene>
    <name evidence="1" type="ORF">BDZ31_001932</name>
</gene>
<dbReference type="InterPro" id="IPR012545">
    <property type="entry name" value="DUF1697"/>
</dbReference>
<evidence type="ECO:0000313" key="2">
    <source>
        <dbReference type="Proteomes" id="UP000585272"/>
    </source>
</evidence>
<organism evidence="1 2">
    <name type="scientific">Conexibacter arvalis</name>
    <dbReference type="NCBI Taxonomy" id="912552"/>
    <lineage>
        <taxon>Bacteria</taxon>
        <taxon>Bacillati</taxon>
        <taxon>Actinomycetota</taxon>
        <taxon>Thermoleophilia</taxon>
        <taxon>Solirubrobacterales</taxon>
        <taxon>Conexibacteraceae</taxon>
        <taxon>Conexibacter</taxon>
    </lineage>
</organism>
<dbReference type="SUPFAM" id="SSF160379">
    <property type="entry name" value="SP0830-like"/>
    <property type="match status" value="1"/>
</dbReference>
<dbReference type="AlphaFoldDB" id="A0A840IBY8"/>
<dbReference type="PIRSF" id="PIRSF008502">
    <property type="entry name" value="UCP008502"/>
    <property type="match status" value="1"/>
</dbReference>
<sequence length="184" mass="19816">MPARRIALLRGINVGGGKKVPMAQLRELVEGLGHTAVRTYVQSGNVVFTAADPDAAAAEVGEGIERAIAAAFGFDVLVTIRTRDELAAVIAADPFAGVADHPSRYHVLFLAEAGDPRRLEELDRAAYEPERFALRGRELYLWTPEGLGRSKLAQALSERRLGVAATARNWRTVTTLLALADAAE</sequence>
<keyword evidence="2" id="KW-1185">Reference proteome</keyword>
<dbReference type="EMBL" id="JACHNU010000002">
    <property type="protein sequence ID" value="MBB4662346.1"/>
    <property type="molecule type" value="Genomic_DNA"/>
</dbReference>
<reference evidence="1 2" key="1">
    <citation type="submission" date="2020-08" db="EMBL/GenBank/DDBJ databases">
        <title>Genomic Encyclopedia of Archaeal and Bacterial Type Strains, Phase II (KMG-II): from individual species to whole genera.</title>
        <authorList>
            <person name="Goeker M."/>
        </authorList>
    </citation>
    <scope>NUCLEOTIDE SEQUENCE [LARGE SCALE GENOMIC DNA]</scope>
    <source>
        <strain evidence="1 2">DSM 23288</strain>
    </source>
</reference>
<comment type="caution">
    <text evidence="1">The sequence shown here is derived from an EMBL/GenBank/DDBJ whole genome shotgun (WGS) entry which is preliminary data.</text>
</comment>
<dbReference type="PANTHER" id="PTHR36439">
    <property type="entry name" value="BLL4334 PROTEIN"/>
    <property type="match status" value="1"/>
</dbReference>